<feature type="transmembrane region" description="Helical" evidence="2">
    <location>
        <begin position="234"/>
        <end position="255"/>
    </location>
</feature>
<keyword evidence="2" id="KW-0812">Transmembrane</keyword>
<evidence type="ECO:0000313" key="3">
    <source>
        <dbReference type="EMBL" id="PVG80694.1"/>
    </source>
</evidence>
<dbReference type="OrthoDB" id="6851830at2"/>
<feature type="transmembrane region" description="Helical" evidence="2">
    <location>
        <begin position="195"/>
        <end position="214"/>
    </location>
</feature>
<reference evidence="3 4" key="1">
    <citation type="submission" date="2018-04" db="EMBL/GenBank/DDBJ databases">
        <title>Genome of Nocardioides gansuensis WSJ-1.</title>
        <authorList>
            <person name="Wu S."/>
            <person name="Wang G."/>
        </authorList>
    </citation>
    <scope>NUCLEOTIDE SEQUENCE [LARGE SCALE GENOMIC DNA]</scope>
    <source>
        <strain evidence="3 4">WSJ-1</strain>
    </source>
</reference>
<gene>
    <name evidence="3" type="ORF">DDE18_21730</name>
</gene>
<accession>A0A2T8F4Q1</accession>
<comment type="caution">
    <text evidence="3">The sequence shown here is derived from an EMBL/GenBank/DDBJ whole genome shotgun (WGS) entry which is preliminary data.</text>
</comment>
<feature type="transmembrane region" description="Helical" evidence="2">
    <location>
        <begin position="164"/>
        <end position="183"/>
    </location>
</feature>
<evidence type="ECO:0000256" key="2">
    <source>
        <dbReference type="SAM" id="Phobius"/>
    </source>
</evidence>
<name>A0A2T8F4Q1_9ACTN</name>
<dbReference type="InterPro" id="IPR012666">
    <property type="entry name" value="CbtA_put"/>
</dbReference>
<dbReference type="Proteomes" id="UP000246018">
    <property type="component" value="Unassembled WGS sequence"/>
</dbReference>
<dbReference type="EMBL" id="QDGZ01000015">
    <property type="protein sequence ID" value="PVG80694.1"/>
    <property type="molecule type" value="Genomic_DNA"/>
</dbReference>
<keyword evidence="4" id="KW-1185">Reference proteome</keyword>
<dbReference type="Pfam" id="PF09490">
    <property type="entry name" value="CbtA"/>
    <property type="match status" value="1"/>
</dbReference>
<sequence length="281" mass="28107">MSLSNGRHLVVTSTLGRTVGHGALAGAVAGGLGAAAQYWLVEPSIRAAIAIEEAGAAASEAGDHSHAAADQATGHSHAADVLVSRGEQVIFGMVTVLLVGILIGIAFALVHRFLGSRLPGRTAAGSAMALAGLGFVAFTLAPAIAVPANPPAAGDPATVDLRTLTYLGTIVCCAALTALVTGLARAKDLASESRAAAATAVGIVGTAVLIWALPDAADPVPTNVPTDLVWQFRVGSLTQIGLMWLVLGAAFAYLLPGRGPSRPSSAPADVRRPAMPGVPGQ</sequence>
<keyword evidence="2" id="KW-0472">Membrane</keyword>
<protein>
    <recommendedName>
        <fullName evidence="5">Cobalt transporter</fullName>
    </recommendedName>
</protein>
<evidence type="ECO:0000256" key="1">
    <source>
        <dbReference type="SAM" id="MobiDB-lite"/>
    </source>
</evidence>
<organism evidence="3 4">
    <name type="scientific">Nocardioides gansuensis</name>
    <dbReference type="NCBI Taxonomy" id="2138300"/>
    <lineage>
        <taxon>Bacteria</taxon>
        <taxon>Bacillati</taxon>
        <taxon>Actinomycetota</taxon>
        <taxon>Actinomycetes</taxon>
        <taxon>Propionibacteriales</taxon>
        <taxon>Nocardioidaceae</taxon>
        <taxon>Nocardioides</taxon>
    </lineage>
</organism>
<evidence type="ECO:0008006" key="5">
    <source>
        <dbReference type="Google" id="ProtNLM"/>
    </source>
</evidence>
<feature type="transmembrane region" description="Helical" evidence="2">
    <location>
        <begin position="89"/>
        <end position="110"/>
    </location>
</feature>
<feature type="region of interest" description="Disordered" evidence="1">
    <location>
        <begin position="261"/>
        <end position="281"/>
    </location>
</feature>
<feature type="transmembrane region" description="Helical" evidence="2">
    <location>
        <begin position="122"/>
        <end position="144"/>
    </location>
</feature>
<dbReference type="AlphaFoldDB" id="A0A2T8F4Q1"/>
<evidence type="ECO:0000313" key="4">
    <source>
        <dbReference type="Proteomes" id="UP000246018"/>
    </source>
</evidence>
<keyword evidence="2" id="KW-1133">Transmembrane helix</keyword>
<proteinExistence type="predicted"/>